<reference evidence="2 3" key="1">
    <citation type="submission" date="2018-06" db="EMBL/GenBank/DDBJ databases">
        <authorList>
            <consortium name="Pathogen Informatics"/>
            <person name="Doyle S."/>
        </authorList>
    </citation>
    <scope>NUCLEOTIDE SEQUENCE [LARGE SCALE GENOMIC DNA]</scope>
    <source>
        <strain evidence="2 3">NCTC10283</strain>
    </source>
</reference>
<keyword evidence="3" id="KW-1185">Reference proteome</keyword>
<dbReference type="Proteomes" id="UP000254209">
    <property type="component" value="Unassembled WGS sequence"/>
</dbReference>
<dbReference type="AlphaFoldDB" id="A0A376BWQ2"/>
<dbReference type="PANTHER" id="PTHR42923:SF47">
    <property type="entry name" value="BLR3003 PROTEIN"/>
    <property type="match status" value="1"/>
</dbReference>
<dbReference type="SUPFAM" id="SSF51905">
    <property type="entry name" value="FAD/NAD(P)-binding domain"/>
    <property type="match status" value="1"/>
</dbReference>
<dbReference type="EMBL" id="UFSO01000003">
    <property type="protein sequence ID" value="SSY80794.1"/>
    <property type="molecule type" value="Genomic_DNA"/>
</dbReference>
<evidence type="ECO:0000313" key="2">
    <source>
        <dbReference type="EMBL" id="SSY80794.1"/>
    </source>
</evidence>
<dbReference type="Gene3D" id="3.50.50.60">
    <property type="entry name" value="FAD/NAD(P)-binding domain"/>
    <property type="match status" value="1"/>
</dbReference>
<feature type="domain" description="Amine oxidase" evidence="1">
    <location>
        <begin position="11"/>
        <end position="414"/>
    </location>
</feature>
<sequence length="428" mass="46456">MKVAVIGAGWSGLAAAVAAAQGGARVSLFEAGRVAGGRARGVATDDFSFCDNGQHLLIAAYGGVFELLRRIGADAAMVREPMAWYMADGVRFQAALLPKPLNLLLGLLLAKGARLPEKWALLRDLAVLSCWQKWGSGDKSVADFLAEQKVSQKWRDEFWQAMVWGALNTPVETASLRVLANVLADGGGSDFCLPVNDLDNFLVQPALRKLAECGGEFVPETRVGRLSHSNNQIMVNHQVFDRVIIAVAPYHVAALLPEDWAADFQAAAQSWRYHAITTVYLRYEHSPQLPVLMTGLAHGTAQWLIDRSRLNGANEVAAVISVSEQYGSLKADEWAARVHADVLRVSPNVGEPVAVQVITEKRATIASTPNRLIFNQDNLNARGIFLAGDYLNERYPATLEAAVLSGFAAAEKVLQAALNDKNIYKTNK</sequence>
<accession>A0A376BWQ2</accession>
<dbReference type="STRING" id="1120980.GCA_000745955_01553"/>
<dbReference type="NCBIfam" id="TIGR03467">
    <property type="entry name" value="HpnE"/>
    <property type="match status" value="1"/>
</dbReference>
<organism evidence="2 3">
    <name type="scientific">Alysiella crassa</name>
    <dbReference type="NCBI Taxonomy" id="153491"/>
    <lineage>
        <taxon>Bacteria</taxon>
        <taxon>Pseudomonadati</taxon>
        <taxon>Pseudomonadota</taxon>
        <taxon>Betaproteobacteria</taxon>
        <taxon>Neisseriales</taxon>
        <taxon>Neisseriaceae</taxon>
        <taxon>Alysiella</taxon>
    </lineage>
</organism>
<dbReference type="InterPro" id="IPR050464">
    <property type="entry name" value="Zeta_carotene_desat/Oxidored"/>
</dbReference>
<dbReference type="OrthoDB" id="7849608at2"/>
<dbReference type="GO" id="GO:0016491">
    <property type="term" value="F:oxidoreductase activity"/>
    <property type="evidence" value="ECO:0007669"/>
    <property type="project" value="InterPro"/>
</dbReference>
<name>A0A376BWQ2_9NEIS</name>
<evidence type="ECO:0000259" key="1">
    <source>
        <dbReference type="Pfam" id="PF01593"/>
    </source>
</evidence>
<dbReference type="InterPro" id="IPR017830">
    <property type="entry name" value="SQase_HpnE"/>
</dbReference>
<dbReference type="Pfam" id="PF01593">
    <property type="entry name" value="Amino_oxidase"/>
    <property type="match status" value="1"/>
</dbReference>
<dbReference type="InterPro" id="IPR002937">
    <property type="entry name" value="Amino_oxidase"/>
</dbReference>
<dbReference type="RefSeq" id="WP_034293375.1">
    <property type="nucleotide sequence ID" value="NZ_CP091519.2"/>
</dbReference>
<protein>
    <submittedName>
        <fullName evidence="2">Uncharacterized conserved protein</fullName>
    </submittedName>
</protein>
<gene>
    <name evidence="2" type="ORF">NCTC10283_02355</name>
</gene>
<proteinExistence type="predicted"/>
<dbReference type="InterPro" id="IPR036188">
    <property type="entry name" value="FAD/NAD-bd_sf"/>
</dbReference>
<evidence type="ECO:0000313" key="3">
    <source>
        <dbReference type="Proteomes" id="UP000254209"/>
    </source>
</evidence>
<dbReference type="PANTHER" id="PTHR42923">
    <property type="entry name" value="PROTOPORPHYRINOGEN OXIDASE"/>
    <property type="match status" value="1"/>
</dbReference>